<sequence>MKVTARQRETVDMICHRHYGKTAGVTEAVMNANPGIADMGVFLPHGIAIEMPDQVTAPAADTVQLWD</sequence>
<organism evidence="1 2">
    <name type="scientific">Serratia marcescens</name>
    <dbReference type="NCBI Taxonomy" id="615"/>
    <lineage>
        <taxon>Bacteria</taxon>
        <taxon>Pseudomonadati</taxon>
        <taxon>Pseudomonadota</taxon>
        <taxon>Gammaproteobacteria</taxon>
        <taxon>Enterobacterales</taxon>
        <taxon>Yersiniaceae</taxon>
        <taxon>Serratia</taxon>
    </lineage>
</organism>
<dbReference type="EMBL" id="VOUQ01000007">
    <property type="protein sequence ID" value="TXE33245.1"/>
    <property type="molecule type" value="Genomic_DNA"/>
</dbReference>
<protein>
    <submittedName>
        <fullName evidence="1">Phage tail protein</fullName>
    </submittedName>
</protein>
<dbReference type="Proteomes" id="UP000321126">
    <property type="component" value="Unassembled WGS sequence"/>
</dbReference>
<dbReference type="Pfam" id="PF05489">
    <property type="entry name" value="Phage_tail_X"/>
    <property type="match status" value="1"/>
</dbReference>
<proteinExistence type="predicted"/>
<accession>A0A5C7CK72</accession>
<dbReference type="RefSeq" id="WP_147881758.1">
    <property type="nucleotide sequence ID" value="NZ_VOUQ01000007.1"/>
</dbReference>
<name>A0A5C7CK72_SERMA</name>
<evidence type="ECO:0000313" key="1">
    <source>
        <dbReference type="EMBL" id="TXE33245.1"/>
    </source>
</evidence>
<dbReference type="InterPro" id="IPR008861">
    <property type="entry name" value="GpX-like"/>
</dbReference>
<dbReference type="AlphaFoldDB" id="A0A5C7CK72"/>
<evidence type="ECO:0000313" key="2">
    <source>
        <dbReference type="Proteomes" id="UP000321126"/>
    </source>
</evidence>
<gene>
    <name evidence="1" type="ORF">FOT62_13825</name>
</gene>
<reference evidence="1 2" key="1">
    <citation type="submission" date="2019-07" db="EMBL/GenBank/DDBJ databases">
        <title>Serratia strains were isolated from fresh produce.</title>
        <authorList>
            <person name="Cho G.-S."/>
            <person name="Stein M."/>
            <person name="Lee W."/>
            <person name="Suh S.H."/>
            <person name="Franz C.M.A.P."/>
        </authorList>
    </citation>
    <scope>NUCLEOTIDE SEQUENCE [LARGE SCALE GENOMIC DNA]</scope>
    <source>
        <strain evidence="1 2">S16</strain>
    </source>
</reference>
<comment type="caution">
    <text evidence="1">The sequence shown here is derived from an EMBL/GenBank/DDBJ whole genome shotgun (WGS) entry which is preliminary data.</text>
</comment>